<evidence type="ECO:0000313" key="3">
    <source>
        <dbReference type="Proteomes" id="UP000092460"/>
    </source>
</evidence>
<dbReference type="Proteomes" id="UP000092460">
    <property type="component" value="Unassembled WGS sequence"/>
</dbReference>
<keyword evidence="1" id="KW-0812">Transmembrane</keyword>
<evidence type="ECO:0000313" key="2">
    <source>
        <dbReference type="EnsemblMetazoa" id="GPPI029030-PA"/>
    </source>
</evidence>
<keyword evidence="1" id="KW-0472">Membrane</keyword>
<dbReference type="EMBL" id="JXJN01013801">
    <property type="status" value="NOT_ANNOTATED_CDS"/>
    <property type="molecule type" value="Genomic_DNA"/>
</dbReference>
<name>A0A1B0BG81_9MUSC</name>
<protein>
    <submittedName>
        <fullName evidence="2">Uncharacterized protein</fullName>
    </submittedName>
</protein>
<dbReference type="AlphaFoldDB" id="A0A1B0BG81"/>
<keyword evidence="3" id="KW-1185">Reference proteome</keyword>
<evidence type="ECO:0000256" key="1">
    <source>
        <dbReference type="SAM" id="Phobius"/>
    </source>
</evidence>
<reference evidence="3" key="1">
    <citation type="submission" date="2015-01" db="EMBL/GenBank/DDBJ databases">
        <authorList>
            <person name="Aksoy S."/>
            <person name="Warren W."/>
            <person name="Wilson R.K."/>
        </authorList>
    </citation>
    <scope>NUCLEOTIDE SEQUENCE [LARGE SCALE GENOMIC DNA]</scope>
    <source>
        <strain evidence="3">IAEA</strain>
    </source>
</reference>
<dbReference type="EMBL" id="JXJN01013802">
    <property type="status" value="NOT_ANNOTATED_CDS"/>
    <property type="molecule type" value="Genomic_DNA"/>
</dbReference>
<keyword evidence="1" id="KW-1133">Transmembrane helix</keyword>
<dbReference type="EMBL" id="JXJN01013800">
    <property type="status" value="NOT_ANNOTATED_CDS"/>
    <property type="molecule type" value="Genomic_DNA"/>
</dbReference>
<sequence length="139" mass="15866">MNALLEIVQKSDDRKYFQIFLKKNVLWVVAELISGLTGISATTCTVMLCLAAAVSWIQASEIKVKKLPTSFLSKDKCRFLSNFSQKTAEVELPGEFLIPSSPHYHIRISRFMLRVEIVQKNNNAARRLHIRRTNDALED</sequence>
<accession>A0A1B0BG81</accession>
<dbReference type="STRING" id="67801.A0A1B0BG81"/>
<dbReference type="VEuPathDB" id="VectorBase:GPPI029030"/>
<organism evidence="2 3">
    <name type="scientific">Glossina palpalis gambiensis</name>
    <dbReference type="NCBI Taxonomy" id="67801"/>
    <lineage>
        <taxon>Eukaryota</taxon>
        <taxon>Metazoa</taxon>
        <taxon>Ecdysozoa</taxon>
        <taxon>Arthropoda</taxon>
        <taxon>Hexapoda</taxon>
        <taxon>Insecta</taxon>
        <taxon>Pterygota</taxon>
        <taxon>Neoptera</taxon>
        <taxon>Endopterygota</taxon>
        <taxon>Diptera</taxon>
        <taxon>Brachycera</taxon>
        <taxon>Muscomorpha</taxon>
        <taxon>Hippoboscoidea</taxon>
        <taxon>Glossinidae</taxon>
        <taxon>Glossina</taxon>
    </lineage>
</organism>
<feature type="transmembrane region" description="Helical" evidence="1">
    <location>
        <begin position="32"/>
        <end position="57"/>
    </location>
</feature>
<dbReference type="EnsemblMetazoa" id="GPPI029030-RA">
    <property type="protein sequence ID" value="GPPI029030-PA"/>
    <property type="gene ID" value="GPPI029030"/>
</dbReference>
<proteinExistence type="predicted"/>
<reference evidence="2" key="2">
    <citation type="submission" date="2020-05" db="UniProtKB">
        <authorList>
            <consortium name="EnsemblMetazoa"/>
        </authorList>
    </citation>
    <scope>IDENTIFICATION</scope>
    <source>
        <strain evidence="2">IAEA</strain>
    </source>
</reference>